<accession>A0ABS7E1I8</accession>
<evidence type="ECO:0000313" key="2">
    <source>
        <dbReference type="Proteomes" id="UP001195963"/>
    </source>
</evidence>
<comment type="caution">
    <text evidence="1">The sequence shown here is derived from an EMBL/GenBank/DDBJ whole genome shotgun (WGS) entry which is preliminary data.</text>
</comment>
<dbReference type="Pfam" id="PF11140">
    <property type="entry name" value="DUF2913"/>
    <property type="match status" value="1"/>
</dbReference>
<organism evidence="1 2">
    <name type="scientific">Shewanella nanhaiensis</name>
    <dbReference type="NCBI Taxonomy" id="2864872"/>
    <lineage>
        <taxon>Bacteria</taxon>
        <taxon>Pseudomonadati</taxon>
        <taxon>Pseudomonadota</taxon>
        <taxon>Gammaproteobacteria</taxon>
        <taxon>Alteromonadales</taxon>
        <taxon>Shewanellaceae</taxon>
        <taxon>Shewanella</taxon>
    </lineage>
</organism>
<dbReference type="EMBL" id="JAHZST010000004">
    <property type="protein sequence ID" value="MBW8183484.1"/>
    <property type="molecule type" value="Genomic_DNA"/>
</dbReference>
<gene>
    <name evidence="1" type="ORF">K0625_07370</name>
</gene>
<dbReference type="InterPro" id="IPR021316">
    <property type="entry name" value="DUF2913"/>
</dbReference>
<keyword evidence="2" id="KW-1185">Reference proteome</keyword>
<dbReference type="Proteomes" id="UP001195963">
    <property type="component" value="Unassembled WGS sequence"/>
</dbReference>
<name>A0ABS7E1I8_9GAMM</name>
<evidence type="ECO:0000313" key="1">
    <source>
        <dbReference type="EMBL" id="MBW8183484.1"/>
    </source>
</evidence>
<sequence>MTEQTYNQALLELVQAGLSALEQRAAGSNAINTATAESHFLCSWMVQALKERRFAKLVAQDLTHWIREARSKGAGAQLPSLFKRIDSQYSAVLNKTQLGDALQAMLTELEESDWLVILDAEVDTKLKLDSDGRSSLIISVEQYQQRIKEQKIVKPITLYVRADEQLLAQAAAKQGLLISQGDKKASLIKHHKAYQVYPGNRQPALALLLD</sequence>
<protein>
    <submittedName>
        <fullName evidence="1">DUF2913 family protein</fullName>
    </submittedName>
</protein>
<reference evidence="1 2" key="1">
    <citation type="submission" date="2021-07" db="EMBL/GenBank/DDBJ databases">
        <title>Shewanella sp. nov, isolated from SCS.</title>
        <authorList>
            <person name="Cao W.R."/>
        </authorList>
    </citation>
    <scope>NUCLEOTIDE SEQUENCE [LARGE SCALE GENOMIC DNA]</scope>
    <source>
        <strain evidence="1 2">NR704-98</strain>
    </source>
</reference>
<proteinExistence type="predicted"/>
<dbReference type="RefSeq" id="WP_220109102.1">
    <property type="nucleotide sequence ID" value="NZ_JAHZST010000004.1"/>
</dbReference>